<comment type="caution">
    <text evidence="1">The sequence shown here is derived from an EMBL/GenBank/DDBJ whole genome shotgun (WGS) entry which is preliminary data.</text>
</comment>
<reference evidence="1 2" key="1">
    <citation type="submission" date="2024-08" db="EMBL/GenBank/DDBJ databases">
        <title>Insights into the chromosomal genome structure of Flemingia macrophylla.</title>
        <authorList>
            <person name="Ding Y."/>
            <person name="Zhao Y."/>
            <person name="Bi W."/>
            <person name="Wu M."/>
            <person name="Zhao G."/>
            <person name="Gong Y."/>
            <person name="Li W."/>
            <person name="Zhang P."/>
        </authorList>
    </citation>
    <scope>NUCLEOTIDE SEQUENCE [LARGE SCALE GENOMIC DNA]</scope>
    <source>
        <strain evidence="1">DYQJB</strain>
        <tissue evidence="1">Leaf</tissue>
    </source>
</reference>
<protein>
    <submittedName>
        <fullName evidence="1">Uncharacterized protein</fullName>
    </submittedName>
</protein>
<dbReference type="Proteomes" id="UP001603857">
    <property type="component" value="Unassembled WGS sequence"/>
</dbReference>
<dbReference type="EMBL" id="JBGMDY010000007">
    <property type="protein sequence ID" value="KAL2328070.1"/>
    <property type="molecule type" value="Genomic_DNA"/>
</dbReference>
<dbReference type="AlphaFoldDB" id="A0ABD1LYV0"/>
<evidence type="ECO:0000313" key="2">
    <source>
        <dbReference type="Proteomes" id="UP001603857"/>
    </source>
</evidence>
<keyword evidence="2" id="KW-1185">Reference proteome</keyword>
<organism evidence="1 2">
    <name type="scientific">Flemingia macrophylla</name>
    <dbReference type="NCBI Taxonomy" id="520843"/>
    <lineage>
        <taxon>Eukaryota</taxon>
        <taxon>Viridiplantae</taxon>
        <taxon>Streptophyta</taxon>
        <taxon>Embryophyta</taxon>
        <taxon>Tracheophyta</taxon>
        <taxon>Spermatophyta</taxon>
        <taxon>Magnoliopsida</taxon>
        <taxon>eudicotyledons</taxon>
        <taxon>Gunneridae</taxon>
        <taxon>Pentapetalae</taxon>
        <taxon>rosids</taxon>
        <taxon>fabids</taxon>
        <taxon>Fabales</taxon>
        <taxon>Fabaceae</taxon>
        <taxon>Papilionoideae</taxon>
        <taxon>50 kb inversion clade</taxon>
        <taxon>NPAAA clade</taxon>
        <taxon>indigoferoid/millettioid clade</taxon>
        <taxon>Phaseoleae</taxon>
        <taxon>Flemingia</taxon>
    </lineage>
</organism>
<accession>A0ABD1LYV0</accession>
<proteinExistence type="predicted"/>
<sequence length="64" mass="7554">MDKVDLTFCFLQEISFRVQLGDQLIMLRPMLLSNFVTHLRTPLACFHIAYVYDVYIQLSLFIIV</sequence>
<evidence type="ECO:0000313" key="1">
    <source>
        <dbReference type="EMBL" id="KAL2328070.1"/>
    </source>
</evidence>
<name>A0ABD1LYV0_9FABA</name>
<gene>
    <name evidence="1" type="ORF">Fmac_021497</name>
</gene>